<evidence type="ECO:0000313" key="2">
    <source>
        <dbReference type="Proteomes" id="UP000255334"/>
    </source>
</evidence>
<comment type="caution">
    <text evidence="1">The sequence shown here is derived from an EMBL/GenBank/DDBJ whole genome shotgun (WGS) entry which is preliminary data.</text>
</comment>
<accession>A0A370X0H5</accession>
<organism evidence="1 2">
    <name type="scientific">Dyella psychrodurans</name>
    <dbReference type="NCBI Taxonomy" id="1927960"/>
    <lineage>
        <taxon>Bacteria</taxon>
        <taxon>Pseudomonadati</taxon>
        <taxon>Pseudomonadota</taxon>
        <taxon>Gammaproteobacteria</taxon>
        <taxon>Lysobacterales</taxon>
        <taxon>Rhodanobacteraceae</taxon>
        <taxon>Dyella</taxon>
    </lineage>
</organism>
<keyword evidence="2" id="KW-1185">Reference proteome</keyword>
<reference evidence="1 2" key="1">
    <citation type="submission" date="2018-07" db="EMBL/GenBank/DDBJ databases">
        <title>Dyella monticola sp. nov. and Dyella psychrodurans sp. nov. isolated from monsoon evergreen broad-leaved forest soil of Dinghu Mountain, China.</title>
        <authorList>
            <person name="Gao Z."/>
            <person name="Qiu L."/>
        </authorList>
    </citation>
    <scope>NUCLEOTIDE SEQUENCE [LARGE SCALE GENOMIC DNA]</scope>
    <source>
        <strain evidence="1 2">4MSK11</strain>
    </source>
</reference>
<sequence length="148" mass="16784">MSRGIRFKKLWFDEDLTELEITTSDGESTFRSRVYTSHENLNEIINGLVAFKGHLHGGIYDIRLGAIGPEFARGAFHARLHFHKLGRGRLFITVMAESEWLDFTVTKVANRCTLHLISEPSLLDNFIDELKRLQHGATDEAFLALASP</sequence>
<dbReference type="EMBL" id="QRBF01000006">
    <property type="protein sequence ID" value="RDS81913.1"/>
    <property type="molecule type" value="Genomic_DNA"/>
</dbReference>
<protein>
    <submittedName>
        <fullName evidence="1">Uncharacterized protein</fullName>
    </submittedName>
</protein>
<gene>
    <name evidence="1" type="ORF">DWU99_15960</name>
</gene>
<dbReference type="OrthoDB" id="582358at2"/>
<proteinExistence type="predicted"/>
<dbReference type="Proteomes" id="UP000255334">
    <property type="component" value="Unassembled WGS sequence"/>
</dbReference>
<name>A0A370X0H5_9GAMM</name>
<evidence type="ECO:0000313" key="1">
    <source>
        <dbReference type="EMBL" id="RDS81913.1"/>
    </source>
</evidence>
<dbReference type="AlphaFoldDB" id="A0A370X0H5"/>